<sequence length="65" mass="7350">MNFIRCKDKENKEAFINLDKVAKINKNNHKEKGCTYHLFVLVGGEVVKVKAGTIKSDCNILEAIK</sequence>
<evidence type="ECO:0000313" key="2">
    <source>
        <dbReference type="Proteomes" id="UP000005277"/>
    </source>
</evidence>
<evidence type="ECO:0000313" key="1">
    <source>
        <dbReference type="EMBL" id="EGC83350.1"/>
    </source>
</evidence>
<name>F0H2F3_9FIRM</name>
<proteinExistence type="predicted"/>
<dbReference type="RefSeq" id="WP_004818064.1">
    <property type="nucleotide sequence ID" value="NZ_AEXN01000033.1"/>
</dbReference>
<gene>
    <name evidence="1" type="ORF">HMPREF9246_0314</name>
</gene>
<keyword evidence="2" id="KW-1185">Reference proteome</keyword>
<dbReference type="EMBL" id="AEXN01000033">
    <property type="protein sequence ID" value="EGC83350.1"/>
    <property type="molecule type" value="Genomic_DNA"/>
</dbReference>
<accession>F0H2F3</accession>
<dbReference type="Proteomes" id="UP000005277">
    <property type="component" value="Unassembled WGS sequence"/>
</dbReference>
<protein>
    <submittedName>
        <fullName evidence="1">Uncharacterized protein</fullName>
    </submittedName>
</protein>
<organism evidence="1 2">
    <name type="scientific">Anaerococcus hydrogenalis ACS-025-V-Sch4</name>
    <dbReference type="NCBI Taxonomy" id="879306"/>
    <lineage>
        <taxon>Bacteria</taxon>
        <taxon>Bacillati</taxon>
        <taxon>Bacillota</taxon>
        <taxon>Tissierellia</taxon>
        <taxon>Tissierellales</taxon>
        <taxon>Peptoniphilaceae</taxon>
        <taxon>Anaerococcus</taxon>
    </lineage>
</organism>
<reference evidence="1 2" key="1">
    <citation type="submission" date="2011-01" db="EMBL/GenBank/DDBJ databases">
        <authorList>
            <person name="Durkin A.S."/>
            <person name="Madupu R."/>
            <person name="Torralba M."/>
            <person name="Gillis M."/>
            <person name="Methe B."/>
            <person name="Sutton G."/>
            <person name="Nelson K.E."/>
        </authorList>
    </citation>
    <scope>NUCLEOTIDE SEQUENCE [LARGE SCALE GENOMIC DNA]</scope>
    <source>
        <strain evidence="1 2">ACS-025-V-Sch4</strain>
    </source>
</reference>
<comment type="caution">
    <text evidence="1">The sequence shown here is derived from an EMBL/GenBank/DDBJ whole genome shotgun (WGS) entry which is preliminary data.</text>
</comment>
<dbReference type="OrthoDB" id="9889205at2"/>
<dbReference type="AlphaFoldDB" id="F0H2F3"/>